<dbReference type="Pfam" id="PF13613">
    <property type="entry name" value="HTH_Tnp_4"/>
    <property type="match status" value="1"/>
</dbReference>
<dbReference type="InterPro" id="IPR006612">
    <property type="entry name" value="THAP_Znf"/>
</dbReference>
<dbReference type="InterPro" id="IPR027806">
    <property type="entry name" value="HARBI1_dom"/>
</dbReference>
<evidence type="ECO:0000259" key="8">
    <source>
        <dbReference type="PROSITE" id="PS50950"/>
    </source>
</evidence>
<keyword evidence="2" id="KW-0479">Metal-binding</keyword>
<dbReference type="PANTHER" id="PTHR23080">
    <property type="entry name" value="THAP DOMAIN PROTEIN"/>
    <property type="match status" value="1"/>
</dbReference>
<keyword evidence="4" id="KW-0862">Zinc</keyword>
<feature type="region of interest" description="Disordered" evidence="7">
    <location>
        <begin position="124"/>
        <end position="152"/>
    </location>
</feature>
<evidence type="ECO:0000256" key="6">
    <source>
        <dbReference type="PROSITE-ProRule" id="PRU00309"/>
    </source>
</evidence>
<comment type="cofactor">
    <cofactor evidence="1">
        <name>a divalent metal cation</name>
        <dbReference type="ChEBI" id="CHEBI:60240"/>
    </cofactor>
</comment>
<accession>A0ABN8RYA2</accession>
<gene>
    <name evidence="9" type="ORF">PEVE_00015454</name>
</gene>
<dbReference type="InterPro" id="IPR027805">
    <property type="entry name" value="Transposase_HTH_dom"/>
</dbReference>
<feature type="compositionally biased region" description="Basic and acidic residues" evidence="7">
    <location>
        <begin position="133"/>
        <end position="152"/>
    </location>
</feature>
<dbReference type="Proteomes" id="UP001159427">
    <property type="component" value="Unassembled WGS sequence"/>
</dbReference>
<evidence type="ECO:0000256" key="7">
    <source>
        <dbReference type="SAM" id="MobiDB-lite"/>
    </source>
</evidence>
<dbReference type="EMBL" id="CALNXI010002193">
    <property type="protein sequence ID" value="CAH3184447.1"/>
    <property type="molecule type" value="Genomic_DNA"/>
</dbReference>
<comment type="caution">
    <text evidence="9">The sequence shown here is derived from an EMBL/GenBank/DDBJ whole genome shotgun (WGS) entry which is preliminary data.</text>
</comment>
<proteinExistence type="predicted"/>
<dbReference type="Pfam" id="PF05485">
    <property type="entry name" value="THAP"/>
    <property type="match status" value="1"/>
</dbReference>
<keyword evidence="10" id="KW-1185">Reference proteome</keyword>
<reference evidence="9 10" key="1">
    <citation type="submission" date="2022-05" db="EMBL/GenBank/DDBJ databases">
        <authorList>
            <consortium name="Genoscope - CEA"/>
            <person name="William W."/>
        </authorList>
    </citation>
    <scope>NUCLEOTIDE SEQUENCE [LARGE SCALE GENOMIC DNA]</scope>
</reference>
<evidence type="ECO:0000256" key="1">
    <source>
        <dbReference type="ARBA" id="ARBA00001968"/>
    </source>
</evidence>
<keyword evidence="5 6" id="KW-0238">DNA-binding</keyword>
<protein>
    <recommendedName>
        <fullName evidence="8">THAP-type domain-containing protein</fullName>
    </recommendedName>
</protein>
<evidence type="ECO:0000256" key="3">
    <source>
        <dbReference type="ARBA" id="ARBA00022771"/>
    </source>
</evidence>
<dbReference type="Pfam" id="PF13359">
    <property type="entry name" value="DDE_Tnp_4"/>
    <property type="match status" value="1"/>
</dbReference>
<dbReference type="PANTHER" id="PTHR23080:SF63">
    <property type="entry name" value="TICK TRANSPOSON"/>
    <property type="match status" value="1"/>
</dbReference>
<organism evidence="9 10">
    <name type="scientific">Porites evermanni</name>
    <dbReference type="NCBI Taxonomy" id="104178"/>
    <lineage>
        <taxon>Eukaryota</taxon>
        <taxon>Metazoa</taxon>
        <taxon>Cnidaria</taxon>
        <taxon>Anthozoa</taxon>
        <taxon>Hexacorallia</taxon>
        <taxon>Scleractinia</taxon>
        <taxon>Fungiina</taxon>
        <taxon>Poritidae</taxon>
        <taxon>Porites</taxon>
    </lineage>
</organism>
<name>A0ABN8RYA2_9CNID</name>
<evidence type="ECO:0000313" key="9">
    <source>
        <dbReference type="EMBL" id="CAH3184447.1"/>
    </source>
</evidence>
<evidence type="ECO:0000256" key="5">
    <source>
        <dbReference type="ARBA" id="ARBA00023125"/>
    </source>
</evidence>
<feature type="domain" description="THAP-type" evidence="8">
    <location>
        <begin position="20"/>
        <end position="103"/>
    </location>
</feature>
<sequence>MRICAVVGCSSSTYQLQKWRKGFCTSHNCHRTSQDCTCPDLFQLYPFPTLKGDPEKRKEWVKSINRKNPKTGKNWQPSEDDRVCSKHFVDGQPTVDHPCPTVDMGYNYQPKKHQVRAARKTRTMQKFTQYSPAEKKSKTEVEQTDVKGDSSGEAELKQNVDNLNKSIKHDHDYIYVCDCVENCSCSGCFKKQKVIDRLQLELEGLKTENALLRRQATKGRNVVDKFLKTDAKIRTYTGLPNKKTFNNLVKYVTQKSKKLRYWSGSKKAISTKVRRNFKTSPKKTGPQRKLSVKEELTLVLLKLRTAVTNEMLADLFDISTGGASQVINTWVKFLACELKPLIFWPSKEAIRESLPKSLKHYTNLRCTIDCSEIFIDRPRNLEIQALTWSDYKKHNTVKFLVGIAPSGMISFLSKAWGGRASDQYITRESGFLDLLEPTDLVMADRGFTIKEDLMVRGATLEIPPPSSGLEQMSKDKVIVTKKIANARIHVERAIGRMKVFSILRKTLPIALVPLIDDILVVCAGISNLLPPLVQ</sequence>
<evidence type="ECO:0000313" key="10">
    <source>
        <dbReference type="Proteomes" id="UP001159427"/>
    </source>
</evidence>
<keyword evidence="3 6" id="KW-0863">Zinc-finger</keyword>
<evidence type="ECO:0000256" key="2">
    <source>
        <dbReference type="ARBA" id="ARBA00022723"/>
    </source>
</evidence>
<dbReference type="SMART" id="SM00980">
    <property type="entry name" value="THAP"/>
    <property type="match status" value="1"/>
</dbReference>
<dbReference type="PROSITE" id="PS50950">
    <property type="entry name" value="ZF_THAP"/>
    <property type="match status" value="1"/>
</dbReference>
<evidence type="ECO:0000256" key="4">
    <source>
        <dbReference type="ARBA" id="ARBA00022833"/>
    </source>
</evidence>